<feature type="domain" description="Clp R" evidence="1">
    <location>
        <begin position="121"/>
        <end position="194"/>
    </location>
</feature>
<name>A0ABT6WS87_9ACTN</name>
<dbReference type="Gene3D" id="1.10.1780.10">
    <property type="entry name" value="Clp, N-terminal domain"/>
    <property type="match status" value="2"/>
</dbReference>
<dbReference type="GO" id="GO:0006508">
    <property type="term" value="P:proteolysis"/>
    <property type="evidence" value="ECO:0007669"/>
    <property type="project" value="UniProtKB-KW"/>
</dbReference>
<dbReference type="InterPro" id="IPR004176">
    <property type="entry name" value="Clp_R_N"/>
</dbReference>
<dbReference type="InterPro" id="IPR036628">
    <property type="entry name" value="Clp_N_dom_sf"/>
</dbReference>
<dbReference type="Pfam" id="PF02861">
    <property type="entry name" value="Clp_N"/>
    <property type="match status" value="1"/>
</dbReference>
<protein>
    <submittedName>
        <fullName evidence="2">Clp protease N-terminal domain-containing protein</fullName>
    </submittedName>
</protein>
<keyword evidence="3" id="KW-1185">Reference proteome</keyword>
<gene>
    <name evidence="2" type="ORF">QLQ12_28710</name>
</gene>
<evidence type="ECO:0000313" key="2">
    <source>
        <dbReference type="EMBL" id="MDI6102610.1"/>
    </source>
</evidence>
<dbReference type="Proteomes" id="UP001241758">
    <property type="component" value="Unassembled WGS sequence"/>
</dbReference>
<dbReference type="GO" id="GO:0008233">
    <property type="term" value="F:peptidase activity"/>
    <property type="evidence" value="ECO:0007669"/>
    <property type="project" value="UniProtKB-KW"/>
</dbReference>
<dbReference type="EMBL" id="JASCTH010000020">
    <property type="protein sequence ID" value="MDI6102610.1"/>
    <property type="molecule type" value="Genomic_DNA"/>
</dbReference>
<keyword evidence="2" id="KW-0378">Hydrolase</keyword>
<comment type="caution">
    <text evidence="2">The sequence shown here is derived from an EMBL/GenBank/DDBJ whole genome shotgun (WGS) entry which is preliminary data.</text>
</comment>
<proteinExistence type="predicted"/>
<evidence type="ECO:0000259" key="1">
    <source>
        <dbReference type="Pfam" id="PF02861"/>
    </source>
</evidence>
<evidence type="ECO:0000313" key="3">
    <source>
        <dbReference type="Proteomes" id="UP001241758"/>
    </source>
</evidence>
<reference evidence="2 3" key="1">
    <citation type="submission" date="2023-05" db="EMBL/GenBank/DDBJ databases">
        <title>Actinoplanes sp. NEAU-A12 genome sequencing.</title>
        <authorList>
            <person name="Wang Z.-S."/>
        </authorList>
    </citation>
    <scope>NUCLEOTIDE SEQUENCE [LARGE SCALE GENOMIC DNA]</scope>
    <source>
        <strain evidence="2 3">NEAU-A12</strain>
    </source>
</reference>
<accession>A0ABT6WS87</accession>
<dbReference type="SUPFAM" id="SSF81923">
    <property type="entry name" value="Double Clp-N motif"/>
    <property type="match status" value="1"/>
</dbReference>
<keyword evidence="2" id="KW-0645">Protease</keyword>
<sequence>MGRMGKVNVYLPDDLERAVRAAGLSVSAVCQSALQSALAKLGQLSSTGQGHFTPRLTAIIDSQRTLRAGQGRDVSALDLLCGILKDGENLGARAVQALGVDLPAPNIPQGPEGTGALAPDALEALANAFKVALDMRHDHIGTEHVVIAMAADGAPAHDIFAVLGITDRLLRQQVERMIANPWTHQHGKPEVQPDAFARLDEEVRRLAAELGELRRNGPGQGPGLDTA</sequence>
<organism evidence="2 3">
    <name type="scientific">Actinoplanes sandaracinus</name>
    <dbReference type="NCBI Taxonomy" id="3045177"/>
    <lineage>
        <taxon>Bacteria</taxon>
        <taxon>Bacillati</taxon>
        <taxon>Actinomycetota</taxon>
        <taxon>Actinomycetes</taxon>
        <taxon>Micromonosporales</taxon>
        <taxon>Micromonosporaceae</taxon>
        <taxon>Actinoplanes</taxon>
    </lineage>
</organism>